<dbReference type="PANTHER" id="PTHR33164:SF106">
    <property type="entry name" value="TRANSCRIPTIONAL REGULATORY PROTEIN"/>
    <property type="match status" value="1"/>
</dbReference>
<dbReference type="Pfam" id="PF12802">
    <property type="entry name" value="MarR_2"/>
    <property type="match status" value="1"/>
</dbReference>
<accession>A0ABU6AP32</accession>
<protein>
    <submittedName>
        <fullName evidence="2">MarR family transcriptional regulator</fullName>
    </submittedName>
</protein>
<dbReference type="EMBL" id="JAYKYQ010000001">
    <property type="protein sequence ID" value="MEB3509140.1"/>
    <property type="molecule type" value="Genomic_DNA"/>
</dbReference>
<evidence type="ECO:0000313" key="3">
    <source>
        <dbReference type="Proteomes" id="UP001348098"/>
    </source>
</evidence>
<evidence type="ECO:0000313" key="2">
    <source>
        <dbReference type="EMBL" id="MEB3509140.1"/>
    </source>
</evidence>
<dbReference type="PANTHER" id="PTHR33164">
    <property type="entry name" value="TRANSCRIPTIONAL REGULATOR, MARR FAMILY"/>
    <property type="match status" value="1"/>
</dbReference>
<name>A0ABU6AP32_9NOCA</name>
<comment type="caution">
    <text evidence="2">The sequence shown here is derived from an EMBL/GenBank/DDBJ whole genome shotgun (WGS) entry which is preliminary data.</text>
</comment>
<keyword evidence="3" id="KW-1185">Reference proteome</keyword>
<dbReference type="RefSeq" id="WP_323124472.1">
    <property type="nucleotide sequence ID" value="NZ_JAYESH010000011.1"/>
</dbReference>
<reference evidence="2 3" key="1">
    <citation type="submission" date="2023-12" db="EMBL/GenBank/DDBJ databases">
        <title>novel species in genus Nocarida.</title>
        <authorList>
            <person name="Li Z."/>
        </authorList>
    </citation>
    <scope>NUCLEOTIDE SEQUENCE [LARGE SCALE GENOMIC DNA]</scope>
    <source>
        <strain evidence="2 3">CDC186</strain>
    </source>
</reference>
<dbReference type="PRINTS" id="PR00598">
    <property type="entry name" value="HTHMARR"/>
</dbReference>
<dbReference type="Proteomes" id="UP001348098">
    <property type="component" value="Unassembled WGS sequence"/>
</dbReference>
<dbReference type="SUPFAM" id="SSF46785">
    <property type="entry name" value="Winged helix' DNA-binding domain"/>
    <property type="match status" value="1"/>
</dbReference>
<organism evidence="2 3">
    <name type="scientific">Nocardia implantans</name>
    <dbReference type="NCBI Taxonomy" id="3108168"/>
    <lineage>
        <taxon>Bacteria</taxon>
        <taxon>Bacillati</taxon>
        <taxon>Actinomycetota</taxon>
        <taxon>Actinomycetes</taxon>
        <taxon>Mycobacteriales</taxon>
        <taxon>Nocardiaceae</taxon>
        <taxon>Nocardia</taxon>
    </lineage>
</organism>
<evidence type="ECO:0000259" key="1">
    <source>
        <dbReference type="PROSITE" id="PS50995"/>
    </source>
</evidence>
<gene>
    <name evidence="2" type="ORF">U3653_03825</name>
</gene>
<dbReference type="PROSITE" id="PS50995">
    <property type="entry name" value="HTH_MARR_2"/>
    <property type="match status" value="1"/>
</dbReference>
<dbReference type="Gene3D" id="1.10.10.10">
    <property type="entry name" value="Winged helix-like DNA-binding domain superfamily/Winged helix DNA-binding domain"/>
    <property type="match status" value="1"/>
</dbReference>
<dbReference type="InterPro" id="IPR036388">
    <property type="entry name" value="WH-like_DNA-bd_sf"/>
</dbReference>
<sequence length="160" mass="17243">MSTSEPSQESAARGVRSDASEVYRRYLSAVMLHGQAGARAVDLGATDLYALNILELAGPMTPGELGARSGLTTGPTTRLIDRLEDAGYVRRAPVPGDRRKVIVELIGKPADLDEVLAPARQRIGEIIGGYTPEQREVLFDYFTRAAAAYQAAAEQLRPTD</sequence>
<dbReference type="InterPro" id="IPR036390">
    <property type="entry name" value="WH_DNA-bd_sf"/>
</dbReference>
<proteinExistence type="predicted"/>
<dbReference type="InterPro" id="IPR039422">
    <property type="entry name" value="MarR/SlyA-like"/>
</dbReference>
<dbReference type="SMART" id="SM00347">
    <property type="entry name" value="HTH_MARR"/>
    <property type="match status" value="1"/>
</dbReference>
<dbReference type="InterPro" id="IPR000835">
    <property type="entry name" value="HTH_MarR-typ"/>
</dbReference>
<feature type="domain" description="HTH marR-type" evidence="1">
    <location>
        <begin position="1"/>
        <end position="147"/>
    </location>
</feature>